<dbReference type="GeneID" id="24957865"/>
<dbReference type="HOGENOM" id="CLU_091235_0_0_2"/>
<keyword evidence="2" id="KW-1185">Reference proteome</keyword>
<sequence length="220" mass="25081">MDGTERVLRMLPAGGVLSLIQSDLESNGELFSLLVLRRLLERGETVFLFLYEPFRVFENNATTVGLNVRESLGKNLHIFDAFGSVYHLPREEDGIHQLSGYLDDSVFIIKLREWAVKTLESREWRNLWIFTYTSTGVCKLFRRPYLVYRMIWAMRELLLDSADTRGTVLTLSEQECPEISDLAYVTSDVVIETHVVNGRRVGIVTKGANEGEVLELFGGD</sequence>
<dbReference type="RefSeq" id="WP_042691951.1">
    <property type="nucleotide sequence ID" value="NZ_CP007264.1"/>
</dbReference>
<dbReference type="Proteomes" id="UP000019434">
    <property type="component" value="Chromosome"/>
</dbReference>
<name>W8NW06_9EURY</name>
<dbReference type="Gene3D" id="3.40.50.300">
    <property type="entry name" value="P-loop containing nucleotide triphosphate hydrolases"/>
    <property type="match status" value="1"/>
</dbReference>
<dbReference type="OrthoDB" id="96080at2157"/>
<dbReference type="KEGG" id="tnu:BD01_1749"/>
<gene>
    <name evidence="1" type="ORF">BD01_1749</name>
</gene>
<protein>
    <recommendedName>
        <fullName evidence="3">RecA-superfamily ATPases implicated in signal transduction</fullName>
    </recommendedName>
</protein>
<dbReference type="STRING" id="195522.BD01_1749"/>
<accession>W8NW06</accession>
<dbReference type="AlphaFoldDB" id="W8NW06"/>
<evidence type="ECO:0000313" key="2">
    <source>
        <dbReference type="Proteomes" id="UP000019434"/>
    </source>
</evidence>
<evidence type="ECO:0008006" key="3">
    <source>
        <dbReference type="Google" id="ProtNLM"/>
    </source>
</evidence>
<dbReference type="EMBL" id="CP007264">
    <property type="protein sequence ID" value="AHL23352.1"/>
    <property type="molecule type" value="Genomic_DNA"/>
</dbReference>
<evidence type="ECO:0000313" key="1">
    <source>
        <dbReference type="EMBL" id="AHL23352.1"/>
    </source>
</evidence>
<organism evidence="1 2">
    <name type="scientific">Thermococcus nautili</name>
    <dbReference type="NCBI Taxonomy" id="195522"/>
    <lineage>
        <taxon>Archaea</taxon>
        <taxon>Methanobacteriati</taxon>
        <taxon>Methanobacteriota</taxon>
        <taxon>Thermococci</taxon>
        <taxon>Thermococcales</taxon>
        <taxon>Thermococcaceae</taxon>
        <taxon>Thermococcus</taxon>
    </lineage>
</organism>
<proteinExistence type="predicted"/>
<dbReference type="eggNOG" id="arCOG03810">
    <property type="taxonomic scope" value="Archaea"/>
</dbReference>
<reference evidence="1 2" key="1">
    <citation type="submission" date="2014-02" db="EMBL/GenBank/DDBJ databases">
        <title>Genome Sequence of an Hyperthermophilic Archaeon, Thermococcus nautili 30-1, producing viral vesicles.</title>
        <authorList>
            <person name="Oberto J."/>
            <person name="Gaudin M."/>
            <person name="Cossu M."/>
            <person name="Gorlas A."/>
            <person name="Slesarev A."/>
            <person name="Marguet E."/>
            <person name="Forterre P."/>
        </authorList>
    </citation>
    <scope>NUCLEOTIDE SEQUENCE [LARGE SCALE GENOMIC DNA]</scope>
    <source>
        <strain evidence="1 2">30-1</strain>
    </source>
</reference>
<dbReference type="InterPro" id="IPR027417">
    <property type="entry name" value="P-loop_NTPase"/>
</dbReference>